<dbReference type="GO" id="GO:0004177">
    <property type="term" value="F:aminopeptidase activity"/>
    <property type="evidence" value="ECO:0007669"/>
    <property type="project" value="UniProtKB-KW"/>
</dbReference>
<accession>A0ABV2IEE4</accession>
<keyword evidence="2 4" id="KW-0378">Hydrolase</keyword>
<evidence type="ECO:0000313" key="4">
    <source>
        <dbReference type="EMBL" id="MET3601288.1"/>
    </source>
</evidence>
<gene>
    <name evidence="4" type="ORF">ABID12_003244</name>
</gene>
<dbReference type="PANTHER" id="PTHR43248">
    <property type="entry name" value="2-SUCCINYL-6-HYDROXY-2,4-CYCLOHEXADIENE-1-CARBOXYLATE SYNTHASE"/>
    <property type="match status" value="1"/>
</dbReference>
<keyword evidence="4" id="KW-0645">Protease</keyword>
<name>A0ABV2IEE4_9HYPH</name>
<organism evidence="4 5">
    <name type="scientific">Martelella mangrovi</name>
    <dbReference type="NCBI Taxonomy" id="1397477"/>
    <lineage>
        <taxon>Bacteria</taxon>
        <taxon>Pseudomonadati</taxon>
        <taxon>Pseudomonadota</taxon>
        <taxon>Alphaproteobacteria</taxon>
        <taxon>Hyphomicrobiales</taxon>
        <taxon>Aurantimonadaceae</taxon>
        <taxon>Martelella</taxon>
    </lineage>
</organism>
<keyword evidence="5" id="KW-1185">Reference proteome</keyword>
<dbReference type="EMBL" id="JBEPLY010000012">
    <property type="protein sequence ID" value="MET3601288.1"/>
    <property type="molecule type" value="Genomic_DNA"/>
</dbReference>
<dbReference type="InterPro" id="IPR002410">
    <property type="entry name" value="Peptidase_S33"/>
</dbReference>
<keyword evidence="4" id="KW-0031">Aminopeptidase</keyword>
<evidence type="ECO:0000256" key="2">
    <source>
        <dbReference type="ARBA" id="ARBA00022801"/>
    </source>
</evidence>
<dbReference type="InterPro" id="IPR000073">
    <property type="entry name" value="AB_hydrolase_1"/>
</dbReference>
<sequence>MMPKQYIIPGMMIRDMLVPVPLDWSNPDGAIIQIFVREIVDPARRRDDLPTLAFLQGGPGGKSPRPTGGGPAWLTEALKTHRVILIDQRGTGRSHRIEAGTMSRFDTGEAAADYLMHFRADSIVADCEHVRKNLLGDGRWETLGQSFGGFITLTYLSMAPEGLSACYVTGGLSGLSASAEDVYRRTYPRVLAKNRKYHRRYPHDAALVSRIADHIAANDVRLPDGDRLSVRRLQSLGLAFGMAPGFENVHWLMDEAFADPDETRLSDSFLFSVMAETGFDTNPLFAVLHESIYGQGSAPTNWAAERVRAEFSKFDPGERPLMLTGEMIYPWMFEEIRSLRPFRPAVEALAAREAYPPLYDATRLFANDIPVAAAVYHDDMYVDAGLSLETAARLGNCQTWVTNEYEHDGLRQDVDVFRRLRGLIEEQGGPLL</sequence>
<feature type="domain" description="AB hydrolase-1" evidence="3">
    <location>
        <begin position="51"/>
        <end position="190"/>
    </location>
</feature>
<comment type="caution">
    <text evidence="4">The sequence shown here is derived from an EMBL/GenBank/DDBJ whole genome shotgun (WGS) entry which is preliminary data.</text>
</comment>
<evidence type="ECO:0000259" key="3">
    <source>
        <dbReference type="Pfam" id="PF00561"/>
    </source>
</evidence>
<reference evidence="4 5" key="1">
    <citation type="submission" date="2024-06" db="EMBL/GenBank/DDBJ databases">
        <title>Genomic Encyclopedia of Type Strains, Phase IV (KMG-IV): sequencing the most valuable type-strain genomes for metagenomic binning, comparative biology and taxonomic classification.</title>
        <authorList>
            <person name="Goeker M."/>
        </authorList>
    </citation>
    <scope>NUCLEOTIDE SEQUENCE [LARGE SCALE GENOMIC DNA]</scope>
    <source>
        <strain evidence="4 5">DSM 28102</strain>
    </source>
</reference>
<dbReference type="PANTHER" id="PTHR43248:SF2">
    <property type="entry name" value="PROLYL AMINOPEPTIDASE"/>
    <property type="match status" value="1"/>
</dbReference>
<proteinExistence type="inferred from homology"/>
<dbReference type="Gene3D" id="3.40.50.1820">
    <property type="entry name" value="alpha/beta hydrolase"/>
    <property type="match status" value="1"/>
</dbReference>
<dbReference type="InterPro" id="IPR051601">
    <property type="entry name" value="Serine_prot/Carboxylest_S33"/>
</dbReference>
<dbReference type="Pfam" id="PF00561">
    <property type="entry name" value="Abhydrolase_1"/>
    <property type="match status" value="1"/>
</dbReference>
<evidence type="ECO:0000256" key="1">
    <source>
        <dbReference type="ARBA" id="ARBA00010088"/>
    </source>
</evidence>
<evidence type="ECO:0000313" key="5">
    <source>
        <dbReference type="Proteomes" id="UP001549164"/>
    </source>
</evidence>
<dbReference type="Proteomes" id="UP001549164">
    <property type="component" value="Unassembled WGS sequence"/>
</dbReference>
<dbReference type="EC" id="3.4.11.5" evidence="4"/>
<comment type="similarity">
    <text evidence="1">Belongs to the peptidase S33 family.</text>
</comment>
<protein>
    <submittedName>
        <fullName evidence="4">Proline iminopeptidase</fullName>
        <ecNumber evidence="4">3.4.11.5</ecNumber>
    </submittedName>
</protein>
<dbReference type="InterPro" id="IPR029058">
    <property type="entry name" value="AB_hydrolase_fold"/>
</dbReference>
<dbReference type="SUPFAM" id="SSF53474">
    <property type="entry name" value="alpha/beta-Hydrolases"/>
    <property type="match status" value="1"/>
</dbReference>
<dbReference type="PRINTS" id="PR00793">
    <property type="entry name" value="PROAMNOPTASE"/>
</dbReference>